<evidence type="ECO:0000313" key="1">
    <source>
        <dbReference type="EMBL" id="CEK82057.1"/>
    </source>
</evidence>
<feature type="non-terminal residue" evidence="1">
    <location>
        <position position="55"/>
    </location>
</feature>
<protein>
    <submittedName>
        <fullName evidence="1">Uncharacterized protein</fullName>
    </submittedName>
</protein>
<dbReference type="EMBL" id="HACG01035192">
    <property type="protein sequence ID" value="CEK82057.1"/>
    <property type="molecule type" value="Transcribed_RNA"/>
</dbReference>
<reference evidence="1" key="1">
    <citation type="submission" date="2014-12" db="EMBL/GenBank/DDBJ databases">
        <title>Insight into the proteome of Arion vulgaris.</title>
        <authorList>
            <person name="Aradska J."/>
            <person name="Bulat T."/>
            <person name="Smidak R."/>
            <person name="Sarate P."/>
            <person name="Gangsoo J."/>
            <person name="Sialana F."/>
            <person name="Bilban M."/>
            <person name="Lubec G."/>
        </authorList>
    </citation>
    <scope>NUCLEOTIDE SEQUENCE</scope>
    <source>
        <tissue evidence="1">Skin</tissue>
    </source>
</reference>
<sequence length="55" mass="6461">MGTHTHIYIDGVCLHFKYVYTLFVQIQSFTPEPLLFIHNSLVELSTRLLKHSQDE</sequence>
<evidence type="ECO:0000313" key="2">
    <source>
        <dbReference type="EMBL" id="CEK82058.1"/>
    </source>
</evidence>
<organism evidence="1">
    <name type="scientific">Arion vulgaris</name>
    <dbReference type="NCBI Taxonomy" id="1028688"/>
    <lineage>
        <taxon>Eukaryota</taxon>
        <taxon>Metazoa</taxon>
        <taxon>Spiralia</taxon>
        <taxon>Lophotrochozoa</taxon>
        <taxon>Mollusca</taxon>
        <taxon>Gastropoda</taxon>
        <taxon>Heterobranchia</taxon>
        <taxon>Euthyneura</taxon>
        <taxon>Panpulmonata</taxon>
        <taxon>Eupulmonata</taxon>
        <taxon>Stylommatophora</taxon>
        <taxon>Helicina</taxon>
        <taxon>Arionoidea</taxon>
        <taxon>Arionidae</taxon>
        <taxon>Arion</taxon>
    </lineage>
</organism>
<accession>A0A0B7AN62</accession>
<dbReference type="EMBL" id="HACG01035193">
    <property type="protein sequence ID" value="CEK82058.1"/>
    <property type="molecule type" value="Transcribed_RNA"/>
</dbReference>
<name>A0A0B7AN62_9EUPU</name>
<proteinExistence type="predicted"/>
<gene>
    <name evidence="1" type="primary">ORF129410</name>
    <name evidence="2" type="synonym">ORF129414</name>
</gene>
<dbReference type="AlphaFoldDB" id="A0A0B7AN62"/>